<evidence type="ECO:0000313" key="3">
    <source>
        <dbReference type="Proteomes" id="UP000002402"/>
    </source>
</evidence>
<dbReference type="EMBL" id="CP000113">
    <property type="protein sequence ID" value="ABF86823.1"/>
    <property type="molecule type" value="Genomic_DNA"/>
</dbReference>
<evidence type="ECO:0000256" key="1">
    <source>
        <dbReference type="SAM" id="MobiDB-lite"/>
    </source>
</evidence>
<proteinExistence type="predicted"/>
<feature type="compositionally biased region" description="Basic and acidic residues" evidence="1">
    <location>
        <begin position="53"/>
        <end position="62"/>
    </location>
</feature>
<dbReference type="InterPro" id="IPR027417">
    <property type="entry name" value="P-loop_NTPase"/>
</dbReference>
<reference evidence="2 3" key="1">
    <citation type="journal article" date="2006" name="Proc. Natl. Acad. Sci. U.S.A.">
        <title>Evolution of sensory complexity recorded in a myxobacterial genome.</title>
        <authorList>
            <person name="Goldman B.S."/>
            <person name="Nierman W.C."/>
            <person name="Kaiser D."/>
            <person name="Slater S.C."/>
            <person name="Durkin A.S."/>
            <person name="Eisen J.A."/>
            <person name="Ronning C.M."/>
            <person name="Barbazuk W.B."/>
            <person name="Blanchard M."/>
            <person name="Field C."/>
            <person name="Halling C."/>
            <person name="Hinkle G."/>
            <person name="Iartchuk O."/>
            <person name="Kim H.S."/>
            <person name="Mackenzie C."/>
            <person name="Madupu R."/>
            <person name="Miller N."/>
            <person name="Shvartsbeyn A."/>
            <person name="Sullivan S.A."/>
            <person name="Vaudin M."/>
            <person name="Wiegand R."/>
            <person name="Kaplan H.B."/>
        </authorList>
    </citation>
    <scope>NUCLEOTIDE SEQUENCE [LARGE SCALE GENOMIC DNA]</scope>
    <source>
        <strain evidence="3">DK1622</strain>
    </source>
</reference>
<dbReference type="OrthoDB" id="5384110at2"/>
<dbReference type="SUPFAM" id="SSF52540">
    <property type="entry name" value="P-loop containing nucleoside triphosphate hydrolases"/>
    <property type="match status" value="1"/>
</dbReference>
<protein>
    <submittedName>
        <fullName evidence="2">Uncharacterized protein</fullName>
    </submittedName>
</protein>
<dbReference type="eggNOG" id="COG0553">
    <property type="taxonomic scope" value="Bacteria"/>
</dbReference>
<dbReference type="KEGG" id="mxa:MXAN_3179"/>
<dbReference type="Proteomes" id="UP000002402">
    <property type="component" value="Chromosome"/>
</dbReference>
<dbReference type="Gene3D" id="3.40.50.300">
    <property type="entry name" value="P-loop containing nucleotide triphosphate hydrolases"/>
    <property type="match status" value="1"/>
</dbReference>
<keyword evidence="3" id="KW-1185">Reference proteome</keyword>
<dbReference type="HOGENOM" id="CLU_789467_0_0_7"/>
<accession>Q1D7J1</accession>
<feature type="region of interest" description="Disordered" evidence="1">
    <location>
        <begin position="1"/>
        <end position="65"/>
    </location>
</feature>
<gene>
    <name evidence="2" type="ordered locus">MXAN_3179</name>
</gene>
<name>Q1D7J1_MYXXD</name>
<sequence length="351" mass="39719">MQRSQQQRQGEWRPSGKCVRYRSSEGDAKHEDRAAPVGIEERDEPATELPQQVDEHHHHQGGEQRVVPARHGIEKKARELLEVRPDYTSVNHVAPGIAWVEFPELGQRIAKAAGVPFHGGGPEASATIIRESGKRSIVASLRARGTGKNLTMFSRMLFVNPPADGVAWEQAIGRRHRQGQLADEVEVELYQHTDELVGAFQKARDFARFIEQTEGTPQKQNFATHDCVKHQSASANVPPIYRLRSTLTIAARPSHWSRGRSDNHVLDTRGSIRQIHLKLATIRRLAFNPTTLLNIYHRPIRNNRGGLSPRRLGTSIVGVLRPLSVRLIFSLGICREKENREHCTYYDMHFH</sequence>
<dbReference type="STRING" id="246197.MXAN_3179"/>
<organism evidence="2 3">
    <name type="scientific">Myxococcus xanthus (strain DK1622)</name>
    <dbReference type="NCBI Taxonomy" id="246197"/>
    <lineage>
        <taxon>Bacteria</taxon>
        <taxon>Pseudomonadati</taxon>
        <taxon>Myxococcota</taxon>
        <taxon>Myxococcia</taxon>
        <taxon>Myxococcales</taxon>
        <taxon>Cystobacterineae</taxon>
        <taxon>Myxococcaceae</taxon>
        <taxon>Myxococcus</taxon>
    </lineage>
</organism>
<dbReference type="GeneID" id="41360535"/>
<dbReference type="RefSeq" id="WP_011553228.1">
    <property type="nucleotide sequence ID" value="NC_008095.1"/>
</dbReference>
<evidence type="ECO:0000313" key="2">
    <source>
        <dbReference type="EMBL" id="ABF86823.1"/>
    </source>
</evidence>
<feature type="compositionally biased region" description="Basic and acidic residues" evidence="1">
    <location>
        <begin position="22"/>
        <end position="34"/>
    </location>
</feature>
<dbReference type="AlphaFoldDB" id="Q1D7J1"/>
<dbReference type="EnsemblBacteria" id="ABF86823">
    <property type="protein sequence ID" value="ABF86823"/>
    <property type="gene ID" value="MXAN_3179"/>
</dbReference>